<dbReference type="EMBL" id="LFJN01000005">
    <property type="protein sequence ID" value="KPI43280.1"/>
    <property type="molecule type" value="Genomic_DNA"/>
</dbReference>
<evidence type="ECO:0000256" key="1">
    <source>
        <dbReference type="ARBA" id="ARBA00001946"/>
    </source>
</evidence>
<evidence type="ECO:0000259" key="5">
    <source>
        <dbReference type="SMART" id="SM00922"/>
    </source>
</evidence>
<sequence length="393" mass="42664">MATDSDALLTVPMPRIASAQCYVLEYSLGSYKLSYGTINSINNVVLKLTDVEGTVGWGEANAQQPFTDESVEEVATILRDELLPLLLEQQSLDPVKIDELLDQHRKNHLIAKGAITMALLDMQGKRHGIPAAKLLGNIVHHSLPVLWPLSQQTPEEDIVIIDQKRVEGFKTFMLKMGQRDATGGANIELEVARVSALKAHYGDAISFIADANTGWTTAETEQFIQGIKSSDIAFLEQPTAKSDVESLAHLKSEFPNTFLSADESLTSFSQAQALISAQACSIFSIKSSKNGGPLRARAICDLADRNGVKLYMNSMLELGITQAASLQLAVTRSNLADAGHAYMSTLRLSGDPTNFSSFVSEGVVRLPEASGLGIEVDEAKLRKLVVEEFTVTR</sequence>
<feature type="domain" description="Mandelate racemase/muconate lactonizing enzyme C-terminal" evidence="5">
    <location>
        <begin position="154"/>
        <end position="257"/>
    </location>
</feature>
<dbReference type="Gene3D" id="3.30.390.10">
    <property type="entry name" value="Enolase-like, N-terminal domain"/>
    <property type="match status" value="1"/>
</dbReference>
<dbReference type="GO" id="GO:0046872">
    <property type="term" value="F:metal ion binding"/>
    <property type="evidence" value="ECO:0007669"/>
    <property type="project" value="UniProtKB-KW"/>
</dbReference>
<comment type="cofactor">
    <cofactor evidence="1">
        <name>Mg(2+)</name>
        <dbReference type="ChEBI" id="CHEBI:18420"/>
    </cofactor>
</comment>
<dbReference type="SUPFAM" id="SSF51604">
    <property type="entry name" value="Enolase C-terminal domain-like"/>
    <property type="match status" value="1"/>
</dbReference>
<dbReference type="SMART" id="SM00922">
    <property type="entry name" value="MR_MLE"/>
    <property type="match status" value="1"/>
</dbReference>
<evidence type="ECO:0000256" key="4">
    <source>
        <dbReference type="ARBA" id="ARBA00023235"/>
    </source>
</evidence>
<dbReference type="RefSeq" id="XP_018003243.1">
    <property type="nucleotide sequence ID" value="XM_018147289.1"/>
</dbReference>
<dbReference type="STRING" id="1664694.A0A0N1P0H0"/>
<dbReference type="Pfam" id="PF13378">
    <property type="entry name" value="MR_MLE_C"/>
    <property type="match status" value="1"/>
</dbReference>
<dbReference type="Pfam" id="PF02746">
    <property type="entry name" value="MR_MLE_N"/>
    <property type="match status" value="1"/>
</dbReference>
<gene>
    <name evidence="6" type="ORF">AB675_6959</name>
</gene>
<evidence type="ECO:0000256" key="3">
    <source>
        <dbReference type="ARBA" id="ARBA00022723"/>
    </source>
</evidence>
<dbReference type="AlphaFoldDB" id="A0A0N1P0H0"/>
<dbReference type="GO" id="GO:0016854">
    <property type="term" value="F:racemase and epimerase activity"/>
    <property type="evidence" value="ECO:0007669"/>
    <property type="project" value="UniProtKB-ARBA"/>
</dbReference>
<dbReference type="InterPro" id="IPR013342">
    <property type="entry name" value="Mandelate_racemase_C"/>
</dbReference>
<dbReference type="Gene3D" id="3.20.20.120">
    <property type="entry name" value="Enolase-like C-terminal domain"/>
    <property type="match status" value="1"/>
</dbReference>
<keyword evidence="3" id="KW-0479">Metal-binding</keyword>
<reference evidence="6 7" key="1">
    <citation type="submission" date="2015-06" db="EMBL/GenBank/DDBJ databases">
        <title>Draft genome of the ant-associated black yeast Phialophora attae CBS 131958.</title>
        <authorList>
            <person name="Moreno L.F."/>
            <person name="Stielow B.J."/>
            <person name="de Hoog S."/>
            <person name="Vicente V.A."/>
            <person name="Weiss V.A."/>
            <person name="de Vries M."/>
            <person name="Cruz L.M."/>
            <person name="Souza E.M."/>
        </authorList>
    </citation>
    <scope>NUCLEOTIDE SEQUENCE [LARGE SCALE GENOMIC DNA]</scope>
    <source>
        <strain evidence="6 7">CBS 131958</strain>
    </source>
</reference>
<dbReference type="SFLD" id="SFLDG00180">
    <property type="entry name" value="muconate_cycloisomerase"/>
    <property type="match status" value="1"/>
</dbReference>
<comment type="similarity">
    <text evidence="2">Belongs to the mandelate racemase/muconate lactonizing enzyme family.</text>
</comment>
<dbReference type="InterPro" id="IPR029017">
    <property type="entry name" value="Enolase-like_N"/>
</dbReference>
<dbReference type="SFLD" id="SFLDS00001">
    <property type="entry name" value="Enolase"/>
    <property type="match status" value="1"/>
</dbReference>
<dbReference type="Proteomes" id="UP000038010">
    <property type="component" value="Unassembled WGS sequence"/>
</dbReference>
<organism evidence="6 7">
    <name type="scientific">Cyphellophora attinorum</name>
    <dbReference type="NCBI Taxonomy" id="1664694"/>
    <lineage>
        <taxon>Eukaryota</taxon>
        <taxon>Fungi</taxon>
        <taxon>Dikarya</taxon>
        <taxon>Ascomycota</taxon>
        <taxon>Pezizomycotina</taxon>
        <taxon>Eurotiomycetes</taxon>
        <taxon>Chaetothyriomycetidae</taxon>
        <taxon>Chaetothyriales</taxon>
        <taxon>Cyphellophoraceae</taxon>
        <taxon>Cyphellophora</taxon>
    </lineage>
</organism>
<protein>
    <submittedName>
        <fullName evidence="6">N-succinyl-L-Arg/Lys racemase</fullName>
    </submittedName>
</protein>
<dbReference type="SUPFAM" id="SSF54826">
    <property type="entry name" value="Enolase N-terminal domain-like"/>
    <property type="match status" value="1"/>
</dbReference>
<keyword evidence="7" id="KW-1185">Reference proteome</keyword>
<accession>A0A0N1P0H0</accession>
<evidence type="ECO:0000313" key="7">
    <source>
        <dbReference type="Proteomes" id="UP000038010"/>
    </source>
</evidence>
<dbReference type="InterPro" id="IPR036849">
    <property type="entry name" value="Enolase-like_C_sf"/>
</dbReference>
<evidence type="ECO:0000313" key="6">
    <source>
        <dbReference type="EMBL" id="KPI43280.1"/>
    </source>
</evidence>
<dbReference type="OrthoDB" id="17395at2759"/>
<evidence type="ECO:0000256" key="2">
    <source>
        <dbReference type="ARBA" id="ARBA00008031"/>
    </source>
</evidence>
<dbReference type="InterPro" id="IPR029065">
    <property type="entry name" value="Enolase_C-like"/>
</dbReference>
<keyword evidence="4" id="KW-0413">Isomerase</keyword>
<name>A0A0N1P0H0_9EURO</name>
<comment type="caution">
    <text evidence="6">The sequence shown here is derived from an EMBL/GenBank/DDBJ whole genome shotgun (WGS) entry which is preliminary data.</text>
</comment>
<dbReference type="PANTHER" id="PTHR48073">
    <property type="entry name" value="O-SUCCINYLBENZOATE SYNTHASE-RELATED"/>
    <property type="match status" value="1"/>
</dbReference>
<dbReference type="VEuPathDB" id="FungiDB:AB675_6959"/>
<dbReference type="PANTHER" id="PTHR48073:SF2">
    <property type="entry name" value="O-SUCCINYLBENZOATE SYNTHASE"/>
    <property type="match status" value="1"/>
</dbReference>
<dbReference type="InterPro" id="IPR013341">
    <property type="entry name" value="Mandelate_racemase_N_dom"/>
</dbReference>
<dbReference type="GeneID" id="28739167"/>
<proteinExistence type="inferred from homology"/>